<reference evidence="9 10" key="1">
    <citation type="journal article" date="2016" name="Nat. Commun.">
        <title>Thousands of microbial genomes shed light on interconnected biogeochemical processes in an aquifer system.</title>
        <authorList>
            <person name="Anantharaman K."/>
            <person name="Brown C.T."/>
            <person name="Hug L.A."/>
            <person name="Sharon I."/>
            <person name="Castelle C.J."/>
            <person name="Probst A.J."/>
            <person name="Thomas B.C."/>
            <person name="Singh A."/>
            <person name="Wilkins M.J."/>
            <person name="Karaoz U."/>
            <person name="Brodie E.L."/>
            <person name="Williams K.H."/>
            <person name="Hubbard S.S."/>
            <person name="Banfield J.F."/>
        </authorList>
    </citation>
    <scope>NUCLEOTIDE SEQUENCE [LARGE SCALE GENOMIC DNA]</scope>
</reference>
<evidence type="ECO:0000259" key="8">
    <source>
        <dbReference type="SMART" id="SM00841"/>
    </source>
</evidence>
<organism evidence="9 10">
    <name type="scientific">Candidatus Sungbacteria bacterium RIFCSPHIGHO2_01_FULL_50_25</name>
    <dbReference type="NCBI Taxonomy" id="1802265"/>
    <lineage>
        <taxon>Bacteria</taxon>
        <taxon>Candidatus Sungiibacteriota</taxon>
    </lineage>
</organism>
<proteinExistence type="inferred from homology"/>
<evidence type="ECO:0000256" key="4">
    <source>
        <dbReference type="ARBA" id="ARBA00022490"/>
    </source>
</evidence>
<keyword evidence="6 7" id="KW-0648">Protein biosynthesis</keyword>
<evidence type="ECO:0000256" key="1">
    <source>
        <dbReference type="ARBA" id="ARBA00004496"/>
    </source>
</evidence>
<comment type="subcellular location">
    <subcellularLocation>
        <location evidence="1 7">Cytoplasm</location>
    </subcellularLocation>
</comment>
<dbReference type="PIRSF" id="PIRSF005901">
    <property type="entry name" value="EF-P"/>
    <property type="match status" value="1"/>
</dbReference>
<dbReference type="GO" id="GO:0005829">
    <property type="term" value="C:cytosol"/>
    <property type="evidence" value="ECO:0007669"/>
    <property type="project" value="UniProtKB-ARBA"/>
</dbReference>
<dbReference type="CDD" id="cd05794">
    <property type="entry name" value="S1_EF-P_repeat_2"/>
    <property type="match status" value="1"/>
</dbReference>
<dbReference type="GO" id="GO:0043043">
    <property type="term" value="P:peptide biosynthetic process"/>
    <property type="evidence" value="ECO:0007669"/>
    <property type="project" value="InterPro"/>
</dbReference>
<dbReference type="InterPro" id="IPR013185">
    <property type="entry name" value="Transl_elong_KOW-like"/>
</dbReference>
<dbReference type="InterPro" id="IPR013852">
    <property type="entry name" value="Transl_elong_P/YeiP_CS"/>
</dbReference>
<comment type="pathway">
    <text evidence="2 7">Protein biosynthesis; polypeptide chain elongation.</text>
</comment>
<dbReference type="InterPro" id="IPR015365">
    <property type="entry name" value="Elong-fact-P_C"/>
</dbReference>
<dbReference type="UniPathway" id="UPA00345"/>
<dbReference type="InterPro" id="IPR012340">
    <property type="entry name" value="NA-bd_OB-fold"/>
</dbReference>
<evidence type="ECO:0000256" key="5">
    <source>
        <dbReference type="ARBA" id="ARBA00022768"/>
    </source>
</evidence>
<evidence type="ECO:0000256" key="6">
    <source>
        <dbReference type="ARBA" id="ARBA00022917"/>
    </source>
</evidence>
<dbReference type="FunFam" id="2.30.30.30:FF:000003">
    <property type="entry name" value="Elongation factor P"/>
    <property type="match status" value="1"/>
</dbReference>
<comment type="function">
    <text evidence="7">Involved in peptide bond synthesis. Stimulates efficient translation and peptide-bond synthesis on native or reconstituted 70S ribosomes in vitro. Probably functions indirectly by altering the affinity of the ribosome for aminoacyl-tRNA, thus increasing their reactivity as acceptors for peptidyl transferase.</text>
</comment>
<dbReference type="Proteomes" id="UP000178574">
    <property type="component" value="Unassembled WGS sequence"/>
</dbReference>
<dbReference type="EMBL" id="MHQD01000044">
    <property type="protein sequence ID" value="OGZ95024.1"/>
    <property type="molecule type" value="Genomic_DNA"/>
</dbReference>
<dbReference type="Pfam" id="PF09285">
    <property type="entry name" value="Elong-fact-P_C"/>
    <property type="match status" value="1"/>
</dbReference>
<gene>
    <name evidence="7" type="primary">efp</name>
    <name evidence="9" type="ORF">A2847_03065</name>
</gene>
<evidence type="ECO:0000313" key="10">
    <source>
        <dbReference type="Proteomes" id="UP000178574"/>
    </source>
</evidence>
<dbReference type="AlphaFoldDB" id="A0A1G2K6G1"/>
<evidence type="ECO:0000313" key="9">
    <source>
        <dbReference type="EMBL" id="OGZ95024.1"/>
    </source>
</evidence>
<dbReference type="SUPFAM" id="SSF50104">
    <property type="entry name" value="Translation proteins SH3-like domain"/>
    <property type="match status" value="1"/>
</dbReference>
<dbReference type="NCBIfam" id="NF001810">
    <property type="entry name" value="PRK00529.1"/>
    <property type="match status" value="1"/>
</dbReference>
<protein>
    <recommendedName>
        <fullName evidence="7">Elongation factor P</fullName>
        <shortName evidence="7">EF-P</shortName>
    </recommendedName>
</protein>
<keyword evidence="5 7" id="KW-0251">Elongation factor</keyword>
<feature type="domain" description="Elongation factor P C-terminal" evidence="8">
    <location>
        <begin position="141"/>
        <end position="196"/>
    </location>
</feature>
<dbReference type="PROSITE" id="PS01275">
    <property type="entry name" value="EFP"/>
    <property type="match status" value="1"/>
</dbReference>
<dbReference type="GO" id="GO:0003746">
    <property type="term" value="F:translation elongation factor activity"/>
    <property type="evidence" value="ECO:0007669"/>
    <property type="project" value="UniProtKB-UniRule"/>
</dbReference>
<dbReference type="InterPro" id="IPR008991">
    <property type="entry name" value="Translation_prot_SH3-like_sf"/>
</dbReference>
<evidence type="ECO:0000256" key="2">
    <source>
        <dbReference type="ARBA" id="ARBA00004815"/>
    </source>
</evidence>
<keyword evidence="4 7" id="KW-0963">Cytoplasm</keyword>
<dbReference type="InterPro" id="IPR011768">
    <property type="entry name" value="Transl_elongation_fac_P"/>
</dbReference>
<dbReference type="Gene3D" id="2.30.30.30">
    <property type="match status" value="1"/>
</dbReference>
<dbReference type="InterPro" id="IPR020599">
    <property type="entry name" value="Transl_elong_fac_P/YeiP"/>
</dbReference>
<dbReference type="HAMAP" id="MF_00141">
    <property type="entry name" value="EF_P"/>
    <property type="match status" value="1"/>
</dbReference>
<name>A0A1G2K6G1_9BACT</name>
<dbReference type="Gene3D" id="2.40.50.140">
    <property type="entry name" value="Nucleic acid-binding proteins"/>
    <property type="match status" value="2"/>
</dbReference>
<dbReference type="PANTHER" id="PTHR30053:SF14">
    <property type="entry name" value="TRANSLATION ELONGATION FACTOR KOW-LIKE DOMAIN-CONTAINING PROTEIN"/>
    <property type="match status" value="1"/>
</dbReference>
<accession>A0A1G2K6G1</accession>
<sequence length="201" mass="22474">MLSINELKPGSLIIVDNAPYQILEVAHQHIGRGGSSIQTKIRNVKTGQVLSRNFKPADKFEEADIEKRPTKFIYFHPVRSRASNGVSRGAYMFQDPKDPKNRFELSKDILGDSAKWLKPNIELIVLFLEEEPINVILPIKIDFKVTEAPPGIQGDRSSAGTKSVTLENGTIVQVPLFINSGDVIRMNTETGEYAERIEKAK</sequence>
<dbReference type="InterPro" id="IPR014722">
    <property type="entry name" value="Rib_uL2_dom2"/>
</dbReference>
<dbReference type="SMART" id="SM00841">
    <property type="entry name" value="Elong-fact-P_C"/>
    <property type="match status" value="1"/>
</dbReference>
<evidence type="ECO:0000256" key="7">
    <source>
        <dbReference type="HAMAP-Rule" id="MF_00141"/>
    </source>
</evidence>
<comment type="similarity">
    <text evidence="3 7">Belongs to the elongation factor P family.</text>
</comment>
<dbReference type="Pfam" id="PF08207">
    <property type="entry name" value="EFP_N"/>
    <property type="match status" value="1"/>
</dbReference>
<evidence type="ECO:0000256" key="3">
    <source>
        <dbReference type="ARBA" id="ARBA00009479"/>
    </source>
</evidence>
<comment type="caution">
    <text evidence="9">The sequence shown here is derived from an EMBL/GenBank/DDBJ whole genome shotgun (WGS) entry which is preliminary data.</text>
</comment>
<dbReference type="FunFam" id="2.40.50.140:FF:000004">
    <property type="entry name" value="Elongation factor P"/>
    <property type="match status" value="1"/>
</dbReference>
<dbReference type="SUPFAM" id="SSF50249">
    <property type="entry name" value="Nucleic acid-binding proteins"/>
    <property type="match status" value="1"/>
</dbReference>
<dbReference type="PANTHER" id="PTHR30053">
    <property type="entry name" value="ELONGATION FACTOR P"/>
    <property type="match status" value="1"/>
</dbReference>